<dbReference type="Gene3D" id="3.20.20.300">
    <property type="entry name" value="Glycoside hydrolase, family 3, N-terminal domain"/>
    <property type="match status" value="1"/>
</dbReference>
<dbReference type="Pfam" id="PF01915">
    <property type="entry name" value="Glyco_hydro_3_C"/>
    <property type="match status" value="1"/>
</dbReference>
<gene>
    <name evidence="10" type="ORF">KEM09_06240</name>
</gene>
<dbReference type="SUPFAM" id="SSF51445">
    <property type="entry name" value="(Trans)glycosidases"/>
    <property type="match status" value="1"/>
</dbReference>
<proteinExistence type="inferred from homology"/>
<dbReference type="InterPro" id="IPR002772">
    <property type="entry name" value="Glyco_hydro_3_C"/>
</dbReference>
<sequence length="761" mass="84473">MNKLGLLGVLFLLVCGCSKAVTDKAVVHNQWNDQPEMDRFIDSLMTEMTLEEKIGQTVLFASWWDITGPVSENDFVDDAIKGKVGAVFNALTADFIYRMQKEVVEKSRLGIPLLFGYDVIHGYRTTFPTPFAMSASWDLDQIEKSCRVAAVEAAADGLNWTFAPMVDIARDPRWGRIAEGAGEDAYLGSLIAAAQVRGFQGTDLSDEATVLACAKHFAAYGAAQAGRDYHTVDISERVLRDVYLPPFKAACDAGVATYMTAFNELDGTPCSAHEHLLNDILKEQWGFDGFVVTDYTSIKEMVNHGSVANEKEAGEASMNAGVDMDMQSGIFMNHLKQSVEEGKVKEATVNEACRRVLEMKYRLGLFEDPYRYCRPDEDKQSKIKSPEHFALAHEMARKSIVLLKNEDHLMPLNKEQLNSIALIGPMTDEQKQQLGAWHTTGQPETVTTILTAFKEKLGSKTKIYTAKGCDWEGDDRSGFAEALAAAKKAEVVVMCMGERENMGGEAASRVHIDIPLIQKELIREVHKTGKPIVLLLHNGRPLTITWENEHLPAIVECWHLGSMAGPAIADVVFGDYNPSGKLTATFPQHLGQVPVHYNMKNTGRPYNPEDHFTTRYQDCSNDPLYCFGYGLSYSSFEYSAVTLDTNTLTPDGKITASVKVNNTSNVDGEEVVQLYIRDLVGSVTRPVKELKGFQKVMIPANTAIDVNFEVRVEDLAFWRKDMSYGAEKGEFLLFIGTNSDVEQGIKFELSSDADVEPYTIR</sequence>
<evidence type="ECO:0000256" key="4">
    <source>
        <dbReference type="ARBA" id="ARBA00022729"/>
    </source>
</evidence>
<evidence type="ECO:0000256" key="1">
    <source>
        <dbReference type="ARBA" id="ARBA00000448"/>
    </source>
</evidence>
<dbReference type="EMBL" id="JAGUCN010000005">
    <property type="protein sequence ID" value="MBS2210990.1"/>
    <property type="molecule type" value="Genomic_DNA"/>
</dbReference>
<dbReference type="InterPro" id="IPR051915">
    <property type="entry name" value="Cellulose_Degrad_GH3"/>
</dbReference>
<comment type="caution">
    <text evidence="10">The sequence shown here is derived from an EMBL/GenBank/DDBJ whole genome shotgun (WGS) entry which is preliminary data.</text>
</comment>
<keyword evidence="5 7" id="KW-0378">Hydrolase</keyword>
<dbReference type="SMART" id="SM01217">
    <property type="entry name" value="Fn3_like"/>
    <property type="match status" value="1"/>
</dbReference>
<dbReference type="InterPro" id="IPR001764">
    <property type="entry name" value="Glyco_hydro_3_N"/>
</dbReference>
<name>A0ABS5K7L3_9BACT</name>
<feature type="signal peptide" evidence="8">
    <location>
        <begin position="1"/>
        <end position="20"/>
    </location>
</feature>
<evidence type="ECO:0000256" key="7">
    <source>
        <dbReference type="RuleBase" id="RU361161"/>
    </source>
</evidence>
<evidence type="ECO:0000256" key="8">
    <source>
        <dbReference type="SAM" id="SignalP"/>
    </source>
</evidence>
<keyword evidence="11" id="KW-1185">Reference proteome</keyword>
<comment type="similarity">
    <text evidence="2 7">Belongs to the glycosyl hydrolase 3 family.</text>
</comment>
<dbReference type="RefSeq" id="WP_212226816.1">
    <property type="nucleotide sequence ID" value="NZ_JAGUCN010000005.1"/>
</dbReference>
<evidence type="ECO:0000259" key="9">
    <source>
        <dbReference type="SMART" id="SM01217"/>
    </source>
</evidence>
<evidence type="ECO:0000313" key="10">
    <source>
        <dbReference type="EMBL" id="MBS2210990.1"/>
    </source>
</evidence>
<feature type="domain" description="Fibronectin type III-like" evidence="9">
    <location>
        <begin position="670"/>
        <end position="739"/>
    </location>
</feature>
<dbReference type="SUPFAM" id="SSF52279">
    <property type="entry name" value="Beta-D-glucan exohydrolase, C-terminal domain"/>
    <property type="match status" value="1"/>
</dbReference>
<dbReference type="Gene3D" id="3.40.50.1700">
    <property type="entry name" value="Glycoside hydrolase family 3 C-terminal domain"/>
    <property type="match status" value="1"/>
</dbReference>
<dbReference type="Pfam" id="PF14310">
    <property type="entry name" value="Fn3-like"/>
    <property type="match status" value="1"/>
</dbReference>
<dbReference type="InterPro" id="IPR036881">
    <property type="entry name" value="Glyco_hydro_3_C_sf"/>
</dbReference>
<feature type="chain" id="PRO_5045324203" description="beta-glucosidase" evidence="8">
    <location>
        <begin position="21"/>
        <end position="761"/>
    </location>
</feature>
<accession>A0ABS5K7L3</accession>
<evidence type="ECO:0000256" key="3">
    <source>
        <dbReference type="ARBA" id="ARBA00012744"/>
    </source>
</evidence>
<dbReference type="GO" id="GO:0016787">
    <property type="term" value="F:hydrolase activity"/>
    <property type="evidence" value="ECO:0007669"/>
    <property type="project" value="UniProtKB-KW"/>
</dbReference>
<dbReference type="Pfam" id="PF00933">
    <property type="entry name" value="Glyco_hydro_3"/>
    <property type="match status" value="1"/>
</dbReference>
<dbReference type="PROSITE" id="PS00775">
    <property type="entry name" value="GLYCOSYL_HYDROL_F3"/>
    <property type="match status" value="1"/>
</dbReference>
<dbReference type="EC" id="3.2.1.21" evidence="3"/>
<dbReference type="InterPro" id="IPR026891">
    <property type="entry name" value="Fn3-like"/>
</dbReference>
<dbReference type="PANTHER" id="PTHR30620">
    <property type="entry name" value="PERIPLASMIC BETA-GLUCOSIDASE-RELATED"/>
    <property type="match status" value="1"/>
</dbReference>
<dbReference type="PRINTS" id="PR00133">
    <property type="entry name" value="GLHYDRLASE3"/>
</dbReference>
<dbReference type="PANTHER" id="PTHR30620:SF16">
    <property type="entry name" value="LYSOSOMAL BETA GLUCOSIDASE"/>
    <property type="match status" value="1"/>
</dbReference>
<evidence type="ECO:0000313" key="11">
    <source>
        <dbReference type="Proteomes" id="UP000721861"/>
    </source>
</evidence>
<reference evidence="10 11" key="1">
    <citation type="journal article" date="2014" name="Int. J. Syst. Evol. Microbiol.">
        <title>Carboxylicivirga gen. nov. in the family Marinilabiliaceae with two novel species, Carboxylicivirga mesophila sp. nov. and Carboxylicivirga taeanensis sp. nov., and reclassification of Cytophaga fermentans as Saccharicrinis fermentans gen. nov., comb. nov.</title>
        <authorList>
            <person name="Yang S.H."/>
            <person name="Seo H.S."/>
            <person name="Woo J.H."/>
            <person name="Oh H.M."/>
            <person name="Jang H."/>
            <person name="Lee J.H."/>
            <person name="Kim S.J."/>
            <person name="Kwon K.K."/>
        </authorList>
    </citation>
    <scope>NUCLEOTIDE SEQUENCE [LARGE SCALE GENOMIC DNA]</scope>
    <source>
        <strain evidence="10 11">JCM 18290</strain>
    </source>
</reference>
<dbReference type="InterPro" id="IPR019800">
    <property type="entry name" value="Glyco_hydro_3_AS"/>
</dbReference>
<keyword evidence="4 8" id="KW-0732">Signal</keyword>
<organism evidence="10 11">
    <name type="scientific">Carboxylicivirga mesophila</name>
    <dbReference type="NCBI Taxonomy" id="1166478"/>
    <lineage>
        <taxon>Bacteria</taxon>
        <taxon>Pseudomonadati</taxon>
        <taxon>Bacteroidota</taxon>
        <taxon>Bacteroidia</taxon>
        <taxon>Marinilabiliales</taxon>
        <taxon>Marinilabiliaceae</taxon>
        <taxon>Carboxylicivirga</taxon>
    </lineage>
</organism>
<dbReference type="InterPro" id="IPR017853">
    <property type="entry name" value="GH"/>
</dbReference>
<protein>
    <recommendedName>
        <fullName evidence="3">beta-glucosidase</fullName>
        <ecNumber evidence="3">3.2.1.21</ecNumber>
    </recommendedName>
</protein>
<dbReference type="PROSITE" id="PS51257">
    <property type="entry name" value="PROKAR_LIPOPROTEIN"/>
    <property type="match status" value="1"/>
</dbReference>
<keyword evidence="6 7" id="KW-0326">Glycosidase</keyword>
<dbReference type="Proteomes" id="UP000721861">
    <property type="component" value="Unassembled WGS sequence"/>
</dbReference>
<evidence type="ECO:0000256" key="5">
    <source>
        <dbReference type="ARBA" id="ARBA00022801"/>
    </source>
</evidence>
<comment type="catalytic activity">
    <reaction evidence="1">
        <text>Hydrolysis of terminal, non-reducing beta-D-glucosyl residues with release of beta-D-glucose.</text>
        <dbReference type="EC" id="3.2.1.21"/>
    </reaction>
</comment>
<evidence type="ECO:0000256" key="6">
    <source>
        <dbReference type="ARBA" id="ARBA00023295"/>
    </source>
</evidence>
<evidence type="ECO:0000256" key="2">
    <source>
        <dbReference type="ARBA" id="ARBA00005336"/>
    </source>
</evidence>
<dbReference type="InterPro" id="IPR036962">
    <property type="entry name" value="Glyco_hydro_3_N_sf"/>
</dbReference>
<dbReference type="InterPro" id="IPR013783">
    <property type="entry name" value="Ig-like_fold"/>
</dbReference>
<dbReference type="Gene3D" id="2.60.40.10">
    <property type="entry name" value="Immunoglobulins"/>
    <property type="match status" value="1"/>
</dbReference>